<feature type="region of interest" description="Disordered" evidence="1">
    <location>
        <begin position="159"/>
        <end position="189"/>
    </location>
</feature>
<dbReference type="PANTHER" id="PTHR43135:SF3">
    <property type="entry name" value="ALPHA-D-RIBOSE 1-METHYLPHOSPHONATE 5-TRIPHOSPHATE DIPHOSPHATASE"/>
    <property type="match status" value="1"/>
</dbReference>
<name>A0A381XVG3_9ZZZZ</name>
<feature type="domain" description="Amidohydrolase-related" evidence="2">
    <location>
        <begin position="74"/>
        <end position="292"/>
    </location>
</feature>
<dbReference type="EMBL" id="UINC01016513">
    <property type="protein sequence ID" value="SVA68695.1"/>
    <property type="molecule type" value="Genomic_DNA"/>
</dbReference>
<protein>
    <recommendedName>
        <fullName evidence="2">Amidohydrolase-related domain-containing protein</fullName>
    </recommendedName>
</protein>
<sequence>MKKFLLVVFFSFFNFLQVLSSATVIHAGLLINGESSVPSPEMSIVIEGSKIQAIETGYITPDSEDEFIDLSGYTVLPGLMDMHVHLSSEYSKNSYQERISLNAGDYAIRAVSNAEKTLMAGFTSVRNLGDSGGVSISLRNAIKKGIVIGPRIFSSGTTIASSGGHGDSTNSLNQSLTSDPGPAEGIVNSENDASKAVRFRYKEGADLIKITATGGVLSNAKNSQNPQLTEKEIVQIVNMAKDYGFKVAAHAHGSEGIKRAVRAGVHSIEHGTLMDDEGMRLMREKGTYYVPTIIAGLWVA</sequence>
<dbReference type="InterPro" id="IPR051781">
    <property type="entry name" value="Metallo-dep_Hydrolase"/>
</dbReference>
<dbReference type="AlphaFoldDB" id="A0A381XVG3"/>
<dbReference type="SUPFAM" id="SSF51556">
    <property type="entry name" value="Metallo-dependent hydrolases"/>
    <property type="match status" value="1"/>
</dbReference>
<proteinExistence type="predicted"/>
<evidence type="ECO:0000256" key="1">
    <source>
        <dbReference type="SAM" id="MobiDB-lite"/>
    </source>
</evidence>
<dbReference type="InterPro" id="IPR032466">
    <property type="entry name" value="Metal_Hydrolase"/>
</dbReference>
<dbReference type="PANTHER" id="PTHR43135">
    <property type="entry name" value="ALPHA-D-RIBOSE 1-METHYLPHOSPHONATE 5-TRIPHOSPHATE DIPHOSPHATASE"/>
    <property type="match status" value="1"/>
</dbReference>
<gene>
    <name evidence="3" type="ORF">METZ01_LOCUS121549</name>
</gene>
<dbReference type="Pfam" id="PF01979">
    <property type="entry name" value="Amidohydro_1"/>
    <property type="match status" value="1"/>
</dbReference>
<dbReference type="SUPFAM" id="SSF51338">
    <property type="entry name" value="Composite domain of metallo-dependent hydrolases"/>
    <property type="match status" value="1"/>
</dbReference>
<organism evidence="3">
    <name type="scientific">marine metagenome</name>
    <dbReference type="NCBI Taxonomy" id="408172"/>
    <lineage>
        <taxon>unclassified sequences</taxon>
        <taxon>metagenomes</taxon>
        <taxon>ecological metagenomes</taxon>
    </lineage>
</organism>
<reference evidence="3" key="1">
    <citation type="submission" date="2018-05" db="EMBL/GenBank/DDBJ databases">
        <authorList>
            <person name="Lanie J.A."/>
            <person name="Ng W.-L."/>
            <person name="Kazmierczak K.M."/>
            <person name="Andrzejewski T.M."/>
            <person name="Davidsen T.M."/>
            <person name="Wayne K.J."/>
            <person name="Tettelin H."/>
            <person name="Glass J.I."/>
            <person name="Rusch D."/>
            <person name="Podicherti R."/>
            <person name="Tsui H.-C.T."/>
            <person name="Winkler M.E."/>
        </authorList>
    </citation>
    <scope>NUCLEOTIDE SEQUENCE</scope>
</reference>
<evidence type="ECO:0000259" key="2">
    <source>
        <dbReference type="Pfam" id="PF01979"/>
    </source>
</evidence>
<dbReference type="InterPro" id="IPR006680">
    <property type="entry name" value="Amidohydro-rel"/>
</dbReference>
<feature type="non-terminal residue" evidence="3">
    <location>
        <position position="300"/>
    </location>
</feature>
<feature type="compositionally biased region" description="Polar residues" evidence="1">
    <location>
        <begin position="159"/>
        <end position="178"/>
    </location>
</feature>
<evidence type="ECO:0000313" key="3">
    <source>
        <dbReference type="EMBL" id="SVA68695.1"/>
    </source>
</evidence>
<dbReference type="InterPro" id="IPR011059">
    <property type="entry name" value="Metal-dep_hydrolase_composite"/>
</dbReference>
<accession>A0A381XVG3</accession>
<dbReference type="Gene3D" id="3.20.20.140">
    <property type="entry name" value="Metal-dependent hydrolases"/>
    <property type="match status" value="1"/>
</dbReference>
<dbReference type="GO" id="GO:0016810">
    <property type="term" value="F:hydrolase activity, acting on carbon-nitrogen (but not peptide) bonds"/>
    <property type="evidence" value="ECO:0007669"/>
    <property type="project" value="InterPro"/>
</dbReference>
<dbReference type="InterPro" id="IPR057744">
    <property type="entry name" value="OTAase-like"/>
</dbReference>
<dbReference type="CDD" id="cd01299">
    <property type="entry name" value="Met_dep_hydrolase_A"/>
    <property type="match status" value="1"/>
</dbReference>